<organism evidence="1 2">
    <name type="scientific">Shewanella litorisediminis</name>
    <dbReference type="NCBI Taxonomy" id="1173586"/>
    <lineage>
        <taxon>Bacteria</taxon>
        <taxon>Pseudomonadati</taxon>
        <taxon>Pseudomonadota</taxon>
        <taxon>Gammaproteobacteria</taxon>
        <taxon>Alteromonadales</taxon>
        <taxon>Shewanellaceae</taxon>
        <taxon>Shewanella</taxon>
    </lineage>
</organism>
<dbReference type="EMBL" id="CP069213">
    <property type="protein sequence ID" value="QRH00935.1"/>
    <property type="molecule type" value="Genomic_DNA"/>
</dbReference>
<proteinExistence type="predicted"/>
<accession>A0ABX7G0Y0</accession>
<evidence type="ECO:0000313" key="2">
    <source>
        <dbReference type="Proteomes" id="UP000596252"/>
    </source>
</evidence>
<keyword evidence="2" id="KW-1185">Reference proteome</keyword>
<gene>
    <name evidence="1" type="ORF">JQC75_13830</name>
</gene>
<name>A0ABX7G0Y0_9GAMM</name>
<evidence type="ECO:0000313" key="1">
    <source>
        <dbReference type="EMBL" id="QRH00935.1"/>
    </source>
</evidence>
<protein>
    <submittedName>
        <fullName evidence="1">Uncharacterized protein</fullName>
    </submittedName>
</protein>
<dbReference type="RefSeq" id="WP_203324633.1">
    <property type="nucleotide sequence ID" value="NZ_CP069213.1"/>
</dbReference>
<dbReference type="Proteomes" id="UP000596252">
    <property type="component" value="Chromosome"/>
</dbReference>
<reference evidence="1 2" key="1">
    <citation type="journal article" date="2012" name="Antonie Van Leeuwenhoek">
        <title>Shewanella litorisediminis sp. nov., a gammaproteobacterium isolated from a tidal flat sediment.</title>
        <authorList>
            <person name="Lee M.H."/>
            <person name="Yoon J.H."/>
        </authorList>
    </citation>
    <scope>NUCLEOTIDE SEQUENCE [LARGE SCALE GENOMIC DNA]</scope>
    <source>
        <strain evidence="1 2">SMK1-12</strain>
    </source>
</reference>
<sequence>MPLTNAKAWSQMCDKQARLIENMRSHFPERHQPLTELSRYWRELKHQIDCGDVPRVNQVK</sequence>